<organism evidence="1">
    <name type="scientific">Podoviridae sp. ct9A73</name>
    <dbReference type="NCBI Taxonomy" id="2825225"/>
    <lineage>
        <taxon>Viruses</taxon>
        <taxon>Duplodnaviria</taxon>
        <taxon>Heunggongvirae</taxon>
        <taxon>Uroviricota</taxon>
        <taxon>Caudoviricetes</taxon>
    </lineage>
</organism>
<accession>A0A8S5UJU7</accession>
<dbReference type="EMBL" id="BK016096">
    <property type="protein sequence ID" value="DAF94752.1"/>
    <property type="molecule type" value="Genomic_DNA"/>
</dbReference>
<evidence type="ECO:0000313" key="1">
    <source>
        <dbReference type="EMBL" id="DAF94752.1"/>
    </source>
</evidence>
<sequence>MYLYTIEYKRLSRSQKEEYKTVAENARVALRNLERYRCKPYSYRTINVERVGDDDE</sequence>
<reference evidence="1" key="1">
    <citation type="journal article" date="2021" name="Proc. Natl. Acad. Sci. U.S.A.">
        <title>A Catalog of Tens of Thousands of Viruses from Human Metagenomes Reveals Hidden Associations with Chronic Diseases.</title>
        <authorList>
            <person name="Tisza M.J."/>
            <person name="Buck C.B."/>
        </authorList>
    </citation>
    <scope>NUCLEOTIDE SEQUENCE</scope>
    <source>
        <strain evidence="1">Ct9A73</strain>
    </source>
</reference>
<protein>
    <submittedName>
        <fullName evidence="1">Uncharacterized protein</fullName>
    </submittedName>
</protein>
<proteinExistence type="predicted"/>
<name>A0A8S5UJU7_9CAUD</name>